<comment type="caution">
    <text evidence="1">The sequence shown here is derived from an EMBL/GenBank/DDBJ whole genome shotgun (WGS) entry which is preliminary data.</text>
</comment>
<proteinExistence type="predicted"/>
<gene>
    <name evidence="1" type="ORF">NUW54_g10667</name>
</gene>
<protein>
    <submittedName>
        <fullName evidence="1">Uncharacterized protein</fullName>
    </submittedName>
</protein>
<accession>A0ACC1NUV2</accession>
<keyword evidence="2" id="KW-1185">Reference proteome</keyword>
<name>A0ACC1NUV2_9APHY</name>
<dbReference type="EMBL" id="JANSHE010003913">
    <property type="protein sequence ID" value="KAJ2983100.1"/>
    <property type="molecule type" value="Genomic_DNA"/>
</dbReference>
<dbReference type="Proteomes" id="UP001144978">
    <property type="component" value="Unassembled WGS sequence"/>
</dbReference>
<evidence type="ECO:0000313" key="1">
    <source>
        <dbReference type="EMBL" id="KAJ2983100.1"/>
    </source>
</evidence>
<evidence type="ECO:0000313" key="2">
    <source>
        <dbReference type="Proteomes" id="UP001144978"/>
    </source>
</evidence>
<sequence length="253" mass="25199">MASDDGYVYVDDADPRIVVSDNWGVSSISYAYDGTLHGASVADATATFTFTGTAVSVVGGIGAVSEYGWPSSSYAIDGKVVGTFDLVTDGHMDDYSSFSYNYTYFNSPVLSPGKHTLVVTTLNGTSPNTYWLDYIRFLPPGTTTSSSGSTAPASQASAASSSSHSSTSAAGSVSISPTSTSNTSGSTSLSFSASSSTSSSLSGASSLSAGQSSSQSSNAPGTPALPPSAPSATNSQSSDVVAGASSHSSHVGA</sequence>
<reference evidence="1" key="1">
    <citation type="submission" date="2022-08" db="EMBL/GenBank/DDBJ databases">
        <title>Genome Sequence of Pycnoporus sanguineus.</title>
        <authorList>
            <person name="Buettner E."/>
        </authorList>
    </citation>
    <scope>NUCLEOTIDE SEQUENCE</scope>
    <source>
        <strain evidence="1">CG-C14</strain>
    </source>
</reference>
<organism evidence="1 2">
    <name type="scientific">Trametes sanguinea</name>
    <dbReference type="NCBI Taxonomy" id="158606"/>
    <lineage>
        <taxon>Eukaryota</taxon>
        <taxon>Fungi</taxon>
        <taxon>Dikarya</taxon>
        <taxon>Basidiomycota</taxon>
        <taxon>Agaricomycotina</taxon>
        <taxon>Agaricomycetes</taxon>
        <taxon>Polyporales</taxon>
        <taxon>Polyporaceae</taxon>
        <taxon>Trametes</taxon>
    </lineage>
</organism>